<keyword evidence="2" id="KW-1185">Reference proteome</keyword>
<dbReference type="PANTHER" id="PTHR42754">
    <property type="entry name" value="ENDOGLUCANASE"/>
    <property type="match status" value="1"/>
</dbReference>
<dbReference type="PANTHER" id="PTHR42754:SF1">
    <property type="entry name" value="LIPOPROTEIN"/>
    <property type="match status" value="1"/>
</dbReference>
<dbReference type="Pfam" id="PF02089">
    <property type="entry name" value="Palm_thioest"/>
    <property type="match status" value="1"/>
</dbReference>
<gene>
    <name evidence="1" type="ORF">IC229_05815</name>
</gene>
<protein>
    <submittedName>
        <fullName evidence="1">Uncharacterized protein</fullName>
    </submittedName>
</protein>
<name>A0A926XY23_9BACT</name>
<dbReference type="SUPFAM" id="SSF53474">
    <property type="entry name" value="alpha/beta-Hydrolases"/>
    <property type="match status" value="1"/>
</dbReference>
<dbReference type="RefSeq" id="WP_190885994.1">
    <property type="nucleotide sequence ID" value="NZ_JACWZY010000003.1"/>
</dbReference>
<evidence type="ECO:0000313" key="1">
    <source>
        <dbReference type="EMBL" id="MBD2700142.1"/>
    </source>
</evidence>
<dbReference type="Gene3D" id="3.40.50.1820">
    <property type="entry name" value="alpha/beta hydrolase"/>
    <property type="match status" value="1"/>
</dbReference>
<dbReference type="InterPro" id="IPR029058">
    <property type="entry name" value="AB_hydrolase_fold"/>
</dbReference>
<dbReference type="EMBL" id="JACWZY010000003">
    <property type="protein sequence ID" value="MBD2700142.1"/>
    <property type="molecule type" value="Genomic_DNA"/>
</dbReference>
<reference evidence="1" key="1">
    <citation type="submission" date="2020-09" db="EMBL/GenBank/DDBJ databases">
        <authorList>
            <person name="Kim M.K."/>
        </authorList>
    </citation>
    <scope>NUCLEOTIDE SEQUENCE</scope>
    <source>
        <strain evidence="1">BT702</strain>
    </source>
</reference>
<dbReference type="AlphaFoldDB" id="A0A926XY23"/>
<proteinExistence type="predicted"/>
<organism evidence="1 2">
    <name type="scientific">Spirosoma profusum</name>
    <dbReference type="NCBI Taxonomy" id="2771354"/>
    <lineage>
        <taxon>Bacteria</taxon>
        <taxon>Pseudomonadati</taxon>
        <taxon>Bacteroidota</taxon>
        <taxon>Cytophagia</taxon>
        <taxon>Cytophagales</taxon>
        <taxon>Cytophagaceae</taxon>
        <taxon>Spirosoma</taxon>
    </lineage>
</organism>
<accession>A0A926XY23</accession>
<comment type="caution">
    <text evidence="1">The sequence shown here is derived from an EMBL/GenBank/DDBJ whole genome shotgun (WGS) entry which is preliminary data.</text>
</comment>
<dbReference type="Proteomes" id="UP000598820">
    <property type="component" value="Unassembled WGS sequence"/>
</dbReference>
<sequence>MLRSICTLLYFLLLPTFIIAQVPTIEWQKCLGGSVEERAYCIRQTTDGGYIVAGYTNSDEGDGDVTGNYDDLNSWIVKLNAAGGIQWQTCLGSNDYFDFITSIQQTTDGGYIVAGHTDDDKHATATNDVYSDGWVIKLGQGGVIQWQKFLGGSDFEEFQSIEQTTDGGYIVAGFTRSNDGDVSGNHGTNVENTFYPSRDIWVVKLSSSGNIQWQKCLGGTGSESAEFIQQTLDGGYIVGGSAYSTDGDVSGKHGFGYSDGWVVKLSPAGSIQWQKCLGGSADDEILSIQQTFDGGYITSGFTGSSDGDVSGKHGGNDNWVVRLSSSGAIQWQKCLGGSLGDRGYSIRQTTDGGYIVAGYTSSSNGDVSGYNGGTDCWIVKLNSSGNILWQKCLGGTNYETFYSIQQTTDGGYIATGYTGSSNRDVSGGHGSNDIWVVKLTGGPPPLTLQHFHQILNNSAFSRRELLQTAIDLDPQKSLNVCADGSSASIFKMYGGGIDYSQAVFKPSGSDVSQTGSFTVITQSRDSIIARYNHPDYIQGPAKSIGQLVRLFATPTSTSPIPLTSFIITVYRAPVFMVHGLWSDASCYSTTKSTLLSTGQYEPRFLHVVDYHETANRSFSVNVPKIPEQIDLLFYLLEREGISAGKVDYIGHSMGGILGRLYLQGPTSRDDVHKLITVNTPHSGSPMPSLLTSTQYPYTNYNACVIINKALGPFVGGACDGGSVDDLRVNSAAIRVDLNGATRTNNKVPAHAIVTTELTQSDTFGKRSKAKIFELVLDLYNVTPNALFQDDHDLVVAFNSQLGGMSGSCKSIFYNQMHIGSVGNPEVINKLIALLNSPTSTSFCTSGFNPITINPPVINTNLQAKTKAMTGSLHINSPSRGQYVANGQIITVSISASDVVNVRTYVGYNSDTLYSARSNGMPGSYTFVADGRFPGEKPVIVSGKASDGTIVTDTTHFYVIGACHSIASGNWSNAATWSCGHEPSIYEAVTINSGHTVTISTPTAQAYRLRYTGGKLIYTTGNNKVLVKGGS</sequence>
<evidence type="ECO:0000313" key="2">
    <source>
        <dbReference type="Proteomes" id="UP000598820"/>
    </source>
</evidence>